<dbReference type="Gene3D" id="3.40.50.1460">
    <property type="match status" value="1"/>
</dbReference>
<dbReference type="GO" id="GO:0004197">
    <property type="term" value="F:cysteine-type endopeptidase activity"/>
    <property type="evidence" value="ECO:0007669"/>
    <property type="project" value="InterPro"/>
</dbReference>
<dbReference type="InterPro" id="IPR027417">
    <property type="entry name" value="P-loop_NTPase"/>
</dbReference>
<feature type="domain" description="Caspase family p10" evidence="9">
    <location>
        <begin position="1615"/>
        <end position="1689"/>
    </location>
</feature>
<dbReference type="SUPFAM" id="SSF52540">
    <property type="entry name" value="P-loop containing nucleoside triphosphate hydrolases"/>
    <property type="match status" value="1"/>
</dbReference>
<dbReference type="PROSITE" id="PS01122">
    <property type="entry name" value="CASPASE_CYS"/>
    <property type="match status" value="1"/>
</dbReference>
<dbReference type="GO" id="GO:0006508">
    <property type="term" value="P:proteolysis"/>
    <property type="evidence" value="ECO:0007669"/>
    <property type="project" value="UniProtKB-KW"/>
</dbReference>
<dbReference type="SMART" id="SM00115">
    <property type="entry name" value="CASc"/>
    <property type="match status" value="1"/>
</dbReference>
<dbReference type="PANTHER" id="PTHR10454:SF210">
    <property type="entry name" value="CASPASE-2"/>
    <property type="match status" value="1"/>
</dbReference>
<reference evidence="11 12" key="1">
    <citation type="journal article" date="2023" name="BMC Biol.">
        <title>The compact genome of the sponge Oopsacas minuta (Hexactinellida) is lacking key metazoan core genes.</title>
        <authorList>
            <person name="Santini S."/>
            <person name="Schenkelaars Q."/>
            <person name="Jourda C."/>
            <person name="Duchesne M."/>
            <person name="Belahbib H."/>
            <person name="Rocher C."/>
            <person name="Selva M."/>
            <person name="Riesgo A."/>
            <person name="Vervoort M."/>
            <person name="Leys S.P."/>
            <person name="Kodjabachian L."/>
            <person name="Le Bivic A."/>
            <person name="Borchiellini C."/>
            <person name="Claverie J.M."/>
            <person name="Renard E."/>
        </authorList>
    </citation>
    <scope>NUCLEOTIDE SEQUENCE [LARGE SCALE GENOMIC DNA]</scope>
    <source>
        <strain evidence="11">SPO-2</strain>
    </source>
</reference>
<sequence length="1689" mass="193735">MTSQSISDENFRQLGLSGANTPPLDSDSDGELIVMDTPVSFVKSKTSPNPYTQSFNENEFQISIEALNSNPHISQHNAKCGLCLIIIFESCEIDLLQARLKSKQIEKTLTFLNFNVKILDTAYIRDHQKLKFSNVKAGIYDVSKYKALPLLIDEAIASSPSLNSLVVFCIGQAVSIKDSRGILSYKFHEGLDSNPVYSHTFLINKIASLVSSEAAMPVLLFFDYISQANSPPTPEKNICTNTLFCYSSSHQSSLSPGIKPHQPVVSLFETLRKTQSKSQLINLFLNTRDTYYQFLESCSHYSGANNVFFIQNTLRQYIYLSRNANVQGQDDVTASSSSQGLFMVLTNENFTQSNLNFIPELIENIKIEFQLMNFRIAQDILLVGKSSYTQTINKNKNLCGKCSLVVVLILTCDIEQHQVSLNDKTSLKVNIFSNELANSFPDIPRAIFLSQLVSNCNSEAVKKFQPSTYSYPTNYKNMMIVHAIDKTLSGANSSLLANFILSIQKNYFSELHTILYDSIVESRKSEYIQVIDGLVGGFNFSSNKDLSSILNIEGDAFRRAYMMACLEGSEPFRFYRLMIVGPEGVGKTSLLRNLTGLPFKIDEESTPFINKFDLQVHKISQDWEQIEDLMTYTNNLEETRQDMAVKYMTQEYLEYDKKLQNEFCLRNHSFSEHKTFIPESDNSKSSNIFDSQEHFLSPSLNPRGEELNLLTEEKFDDYLGSQVDSAAVAPTLFEENSKDFAKSIPVQKIHATLRGTDELSSKSNFLTAWDFAGQNYLYCFHSLFLSPRAIYLLLVDLSVDELTNPINVRTERMDRHTLRSQIGVPTTYLEAIEFWLNAIFSVSKTASNDIYQRPAKIIFVFSKSDCVINPIKRAEKHLETIRSHMNRRNNAFSLVHEDDGLFLISCLPESPYISGISKLKDIVKQLSDHIAFQQSIPIKWIELANIILREELPIINHRRICFLAESCSCLKDLEYFLHLFHDIGFFFYKQGIIITDVQKFLDLIYHIVSPQYGSALLERFTNTNTEILVRDLRICQSEAKLSCNLLEYILNSLNLRVLKDSLLDLLKIYGILIDSQSEEGLSNYYYVPYLFTTSSKKLVSLLPNHRFFSSFYLFFPDGFIPASLYFTLLSYCIRRNVEKNLSLPIFGFDCAFFYVCPSLLVAIEFCIDKPYIQINFSKINSLEEQENPYADQYDKSEIMDYLIFLQMLIIDIQGKLIPCGNLAKVVLDCTCDRLSDLDRMEHPCICLDQLLLTDSRARESWCYNKQCKINWNHIFNDNDFLLDYITKFYDNTSIAKFIFNNQDTFIQHINSQDLSPLLYKFGLASSERIYAINNKGYSQVENSANLLEELVHKGPLWAVKLYVVLCREYRNPGHQFLRSLIDKNISKGLITPLTFHNSKNIDRQPHHDRYRMNSNPHGIAFLVNIEIFATDQASVRKGSKLDLISLRDTFEHLQYVVIAKENLTKAEFKKEIIKIARLDHSSYDSFFCVVMSHGDEDDNILLSDGKKISRDEITSEFSNIYCESLAGKPKIFILQACRGSKIEVFQLRENKLSHRKYMFFSEYGNNIMKNNQVREDSEISTSGKEQLHPTIHPLRILLNPTGSIDEEPENLSALSDIFIGNSTVQRYSSFRHTSHGSIFIQSFCLVLQYCRYEEFLHIMTEVRRRVSLLSQTFSQCTEDISHLRKKLYF</sequence>
<dbReference type="InterPro" id="IPR015917">
    <property type="entry name" value="Pept_C14A"/>
</dbReference>
<dbReference type="InterPro" id="IPR002398">
    <property type="entry name" value="Pept_C14"/>
</dbReference>
<evidence type="ECO:0000256" key="7">
    <source>
        <dbReference type="SAM" id="MobiDB-lite"/>
    </source>
</evidence>
<keyword evidence="8" id="KW-0472">Membrane</keyword>
<keyword evidence="3" id="KW-0378">Hydrolase</keyword>
<dbReference type="InterPro" id="IPR011600">
    <property type="entry name" value="Pept_C14_caspase"/>
</dbReference>
<dbReference type="InterPro" id="IPR033139">
    <property type="entry name" value="Caspase_cys_AS"/>
</dbReference>
<name>A0AAV7KBU6_9METZ</name>
<dbReference type="PANTHER" id="PTHR10454">
    <property type="entry name" value="CASPASE"/>
    <property type="match status" value="1"/>
</dbReference>
<comment type="similarity">
    <text evidence="1 6">Belongs to the peptidase C14A family.</text>
</comment>
<evidence type="ECO:0000259" key="10">
    <source>
        <dbReference type="PROSITE" id="PS50208"/>
    </source>
</evidence>
<comment type="caution">
    <text evidence="11">The sequence shown here is derived from an EMBL/GenBank/DDBJ whole genome shotgun (WGS) entry which is preliminary data.</text>
</comment>
<dbReference type="PROSITE" id="PS50208">
    <property type="entry name" value="CASPASE_P20"/>
    <property type="match status" value="1"/>
</dbReference>
<organism evidence="11 12">
    <name type="scientific">Oopsacas minuta</name>
    <dbReference type="NCBI Taxonomy" id="111878"/>
    <lineage>
        <taxon>Eukaryota</taxon>
        <taxon>Metazoa</taxon>
        <taxon>Porifera</taxon>
        <taxon>Hexactinellida</taxon>
        <taxon>Hexasterophora</taxon>
        <taxon>Lyssacinosida</taxon>
        <taxon>Leucopsacidae</taxon>
        <taxon>Oopsacas</taxon>
    </lineage>
</organism>
<evidence type="ECO:0000256" key="2">
    <source>
        <dbReference type="ARBA" id="ARBA00022670"/>
    </source>
</evidence>
<dbReference type="EMBL" id="JAKMXF010000099">
    <property type="protein sequence ID" value="KAI6658320.1"/>
    <property type="molecule type" value="Genomic_DNA"/>
</dbReference>
<evidence type="ECO:0000256" key="8">
    <source>
        <dbReference type="SAM" id="Phobius"/>
    </source>
</evidence>
<dbReference type="Proteomes" id="UP001165289">
    <property type="component" value="Unassembled WGS sequence"/>
</dbReference>
<dbReference type="InterPro" id="IPR001309">
    <property type="entry name" value="Pept_C14_p20"/>
</dbReference>
<feature type="transmembrane region" description="Helical" evidence="8">
    <location>
        <begin position="1145"/>
        <end position="1163"/>
    </location>
</feature>
<keyword evidence="8" id="KW-1133">Transmembrane helix</keyword>
<keyword evidence="4" id="KW-0788">Thiol protease</keyword>
<dbReference type="InterPro" id="IPR029030">
    <property type="entry name" value="Caspase-like_dom_sf"/>
</dbReference>
<dbReference type="PROSITE" id="PS01121">
    <property type="entry name" value="CASPASE_HIS"/>
    <property type="match status" value="1"/>
</dbReference>
<evidence type="ECO:0000313" key="11">
    <source>
        <dbReference type="EMBL" id="KAI6658320.1"/>
    </source>
</evidence>
<evidence type="ECO:0000256" key="1">
    <source>
        <dbReference type="ARBA" id="ARBA00010134"/>
    </source>
</evidence>
<feature type="domain" description="Caspase family p20" evidence="10">
    <location>
        <begin position="1416"/>
        <end position="1541"/>
    </location>
</feature>
<keyword evidence="8" id="KW-0812">Transmembrane</keyword>
<evidence type="ECO:0000256" key="4">
    <source>
        <dbReference type="ARBA" id="ARBA00022807"/>
    </source>
</evidence>
<keyword evidence="2" id="KW-0645">Protease</keyword>
<evidence type="ECO:0000259" key="9">
    <source>
        <dbReference type="PROSITE" id="PS50207"/>
    </source>
</evidence>
<dbReference type="InterPro" id="IPR016129">
    <property type="entry name" value="Caspase_his_AS"/>
</dbReference>
<keyword evidence="5" id="KW-0865">Zymogen</keyword>
<dbReference type="SUPFAM" id="SSF52129">
    <property type="entry name" value="Caspase-like"/>
    <property type="match status" value="1"/>
</dbReference>
<evidence type="ECO:0000256" key="6">
    <source>
        <dbReference type="RuleBase" id="RU003971"/>
    </source>
</evidence>
<feature type="region of interest" description="Disordered" evidence="7">
    <location>
        <begin position="1"/>
        <end position="29"/>
    </location>
</feature>
<accession>A0AAV7KBU6</accession>
<gene>
    <name evidence="11" type="ORF">LOD99_15589</name>
</gene>
<dbReference type="Pfam" id="PF00656">
    <property type="entry name" value="Peptidase_C14"/>
    <property type="match status" value="1"/>
</dbReference>
<proteinExistence type="inferred from homology"/>
<evidence type="ECO:0000256" key="3">
    <source>
        <dbReference type="ARBA" id="ARBA00022801"/>
    </source>
</evidence>
<evidence type="ECO:0000256" key="5">
    <source>
        <dbReference type="ARBA" id="ARBA00023145"/>
    </source>
</evidence>
<feature type="transmembrane region" description="Helical" evidence="8">
    <location>
        <begin position="1111"/>
        <end position="1133"/>
    </location>
</feature>
<dbReference type="Gene3D" id="3.40.50.300">
    <property type="entry name" value="P-loop containing nucleotide triphosphate hydrolases"/>
    <property type="match status" value="1"/>
</dbReference>
<keyword evidence="12" id="KW-1185">Reference proteome</keyword>
<dbReference type="InterPro" id="IPR002138">
    <property type="entry name" value="Pept_C14_p10"/>
</dbReference>
<evidence type="ECO:0000313" key="12">
    <source>
        <dbReference type="Proteomes" id="UP001165289"/>
    </source>
</evidence>
<dbReference type="PROSITE" id="PS50207">
    <property type="entry name" value="CASPASE_P10"/>
    <property type="match status" value="1"/>
</dbReference>
<protein>
    <submittedName>
        <fullName evidence="11">Caspase-3</fullName>
    </submittedName>
</protein>